<organism evidence="2">
    <name type="scientific">Graphocephala atropunctata</name>
    <dbReference type="NCBI Taxonomy" id="36148"/>
    <lineage>
        <taxon>Eukaryota</taxon>
        <taxon>Metazoa</taxon>
        <taxon>Ecdysozoa</taxon>
        <taxon>Arthropoda</taxon>
        <taxon>Hexapoda</taxon>
        <taxon>Insecta</taxon>
        <taxon>Pterygota</taxon>
        <taxon>Neoptera</taxon>
        <taxon>Paraneoptera</taxon>
        <taxon>Hemiptera</taxon>
        <taxon>Auchenorrhyncha</taxon>
        <taxon>Membracoidea</taxon>
        <taxon>Cicadellidae</taxon>
        <taxon>Cicadellinae</taxon>
        <taxon>Cicadellini</taxon>
        <taxon>Graphocephala</taxon>
    </lineage>
</organism>
<proteinExistence type="predicted"/>
<protein>
    <recommendedName>
        <fullName evidence="3">RIIa domain-containing protein</fullName>
    </recommendedName>
</protein>
<feature type="region of interest" description="Disordered" evidence="1">
    <location>
        <begin position="327"/>
        <end position="449"/>
    </location>
</feature>
<feature type="compositionally biased region" description="Low complexity" evidence="1">
    <location>
        <begin position="391"/>
        <end position="404"/>
    </location>
</feature>
<evidence type="ECO:0008006" key="3">
    <source>
        <dbReference type="Google" id="ProtNLM"/>
    </source>
</evidence>
<sequence>MNYTLQLHGERILYQVPPGLYELMSDISREVLRDQPGLLYQYIAHYLETLIKVRDCSKVAEEVVVNSLDENLEILAYIDSLGTTWEAANSAARKIQGAARRFRSKKELQLKLKFQQEKKAATEFYLESRDFQDFVETLHVDFDSPNRASSILLDAYKEFIGREEKGEELRSEASIHTIESISPIVSGVVSKQLVKEEEGERKCNSIRPYTLNYEGEVDVNSEETEALPSLAKGLPGYQDEEPKVPMIAQTGELEEDKEIITLFSVDSVDKKYFAGSNAGVITSFSNVTLPSLGVEKSKELFEILEGKYSEASHEIPTRDTIQIEIQMPEEDRGSRTTINRKSTNSDKVKSEQGLGEVQDSRTSIKSRSKTSSKTKSVQIEVAEEGHDSRPSIKSASKTSSKMKSVQIEIAEEGHSSRPSIKSGSKTSSMMKSVQIEAPDESHGSRSSMK</sequence>
<dbReference type="AlphaFoldDB" id="A0A1B6LLY3"/>
<accession>A0A1B6LLY3</accession>
<dbReference type="EMBL" id="GEBQ01015408">
    <property type="protein sequence ID" value="JAT24569.1"/>
    <property type="molecule type" value="Transcribed_RNA"/>
</dbReference>
<name>A0A1B6LLY3_9HEMI</name>
<gene>
    <name evidence="2" type="ORF">g.8762</name>
</gene>
<feature type="compositionally biased region" description="Low complexity" evidence="1">
    <location>
        <begin position="416"/>
        <end position="432"/>
    </location>
</feature>
<dbReference type="SUPFAM" id="SSF47391">
    <property type="entry name" value="Dimerization-anchoring domain of cAMP-dependent PK regulatory subunit"/>
    <property type="match status" value="1"/>
</dbReference>
<evidence type="ECO:0000313" key="2">
    <source>
        <dbReference type="EMBL" id="JAT24569.1"/>
    </source>
</evidence>
<dbReference type="Gene3D" id="1.20.890.10">
    <property type="entry name" value="cAMP-dependent protein kinase regulatory subunit, dimerization-anchoring domain"/>
    <property type="match status" value="1"/>
</dbReference>
<evidence type="ECO:0000256" key="1">
    <source>
        <dbReference type="SAM" id="MobiDB-lite"/>
    </source>
</evidence>
<reference evidence="2" key="1">
    <citation type="submission" date="2015-11" db="EMBL/GenBank/DDBJ databases">
        <title>De novo transcriptome assembly of four potential Pierce s Disease insect vectors from Arizona vineyards.</title>
        <authorList>
            <person name="Tassone E.E."/>
        </authorList>
    </citation>
    <scope>NUCLEOTIDE SEQUENCE</scope>
</reference>